<evidence type="ECO:0000256" key="1">
    <source>
        <dbReference type="ARBA" id="ARBA00001913"/>
    </source>
</evidence>
<keyword evidence="6 9" id="KW-0378">Hydrolase</keyword>
<dbReference type="InterPro" id="IPR023827">
    <property type="entry name" value="Peptidase_S8_Asp-AS"/>
</dbReference>
<evidence type="ECO:0000256" key="9">
    <source>
        <dbReference type="PROSITE-ProRule" id="PRU01240"/>
    </source>
</evidence>
<dbReference type="GO" id="GO:0005576">
    <property type="term" value="C:extracellular region"/>
    <property type="evidence" value="ECO:0007669"/>
    <property type="project" value="UniProtKB-SubCell"/>
</dbReference>
<dbReference type="PROSITE" id="PS00136">
    <property type="entry name" value="SUBTILASE_ASP"/>
    <property type="match status" value="1"/>
</dbReference>
<dbReference type="RefSeq" id="WP_050043494.1">
    <property type="nucleotide sequence ID" value="NZ_CP007513.1"/>
</dbReference>
<evidence type="ECO:0000256" key="2">
    <source>
        <dbReference type="ARBA" id="ARBA00004613"/>
    </source>
</evidence>
<dbReference type="SUPFAM" id="SSF52743">
    <property type="entry name" value="Subtilisin-like"/>
    <property type="match status" value="1"/>
</dbReference>
<keyword evidence="11" id="KW-0732">Signal</keyword>
<dbReference type="PROSITE" id="PS00138">
    <property type="entry name" value="SUBTILASE_SER"/>
    <property type="match status" value="1"/>
</dbReference>
<proteinExistence type="inferred from homology"/>
<reference evidence="14" key="1">
    <citation type="submission" date="2014-03" db="EMBL/GenBank/DDBJ databases">
        <title>The Complete Genome Sequence of Bacillus bombyseptieus.</title>
        <authorList>
            <person name="Cheng T."/>
            <person name="Lin P."/>
            <person name="Jin S."/>
            <person name="Wu Y."/>
            <person name="Fu B."/>
            <person name="Long R."/>
            <person name="Liu D."/>
            <person name="Guo Y."/>
            <person name="Peng L."/>
            <person name="Xia Q."/>
        </authorList>
    </citation>
    <scope>NUCLEOTIDE SEQUENCE [LARGE SCALE GENOMIC DNA]</scope>
    <source>
        <strain evidence="14">wang</strain>
        <plasmid evidence="14">pBb</plasmid>
    </source>
</reference>
<dbReference type="PANTHER" id="PTHR43806">
    <property type="entry name" value="PEPTIDASE S8"/>
    <property type="match status" value="1"/>
</dbReference>
<evidence type="ECO:0000256" key="5">
    <source>
        <dbReference type="ARBA" id="ARBA00022670"/>
    </source>
</evidence>
<keyword evidence="4" id="KW-0964">Secreted</keyword>
<dbReference type="InterPro" id="IPR036852">
    <property type="entry name" value="Peptidase_S8/S53_dom_sf"/>
</dbReference>
<dbReference type="GO" id="GO:0004252">
    <property type="term" value="F:serine-type endopeptidase activity"/>
    <property type="evidence" value="ECO:0007669"/>
    <property type="project" value="UniProtKB-UniRule"/>
</dbReference>
<sequence length="479" mass="53089">MVKKFNIVNRGCMLFFFCFVLYFNNSVSANSDYIDNSYIITMKEEGVSGEISEELIHKFPDIKFEFINDIGVIKIHGNNEEITQKVLSYINKMYAVDSVSKDKRIYIPETKIDNSKVDKNNFVDSQYKYFGFTPSFMPNGLYTRWQWNIDAVTANKKSYEFQMGNHEVTVAIIDSGIDPNHPDLKNNIVAGGKSFIPGDESINDNTGHGTMVAGIIAANGDLKGIAPNTGIAPYKVLNSEGGQSTWVIKAIIQAVDDGHEIINLSLGTFLSLKNKEEKALIKAYNRAINYAHKKGALVVASAGNQGIDLSNPRKVSEQLGILNDEQKYAPGGLNSALSVGAVDKNNKFENYSNYGWMLDVTAPGGDFGPLYEKEGIVDVRHLILTTYPTYLPNYIAENGDLPRGYEFSYGTSLSTPTVSAVAALILTEYKEEKSKNLSIDEIQNIMYQTTLKVGTNRKEKLSGRGTVDAYEALKLINNK</sequence>
<organism evidence="13 14">
    <name type="scientific">Bacillus bombysepticus str. Wang</name>
    <dbReference type="NCBI Taxonomy" id="1330043"/>
    <lineage>
        <taxon>Bacteria</taxon>
        <taxon>Bacillati</taxon>
        <taxon>Bacillota</taxon>
        <taxon>Bacilli</taxon>
        <taxon>Bacillales</taxon>
        <taxon>Bacillaceae</taxon>
        <taxon>Bacillus</taxon>
        <taxon>Bacillus cereus group</taxon>
    </lineage>
</organism>
<feature type="signal peptide" evidence="11">
    <location>
        <begin position="1"/>
        <end position="29"/>
    </location>
</feature>
<dbReference type="GO" id="GO:0006508">
    <property type="term" value="P:proteolysis"/>
    <property type="evidence" value="ECO:0007669"/>
    <property type="project" value="UniProtKB-KW"/>
</dbReference>
<evidence type="ECO:0000256" key="4">
    <source>
        <dbReference type="ARBA" id="ARBA00022525"/>
    </source>
</evidence>
<evidence type="ECO:0000256" key="7">
    <source>
        <dbReference type="ARBA" id="ARBA00022825"/>
    </source>
</evidence>
<feature type="chain" id="PRO_5040948312" evidence="11">
    <location>
        <begin position="30"/>
        <end position="479"/>
    </location>
</feature>
<accession>A0A9W3KZ45</accession>
<comment type="similarity">
    <text evidence="3 9 10">Belongs to the peptidase S8 family.</text>
</comment>
<keyword evidence="13" id="KW-0614">Plasmid</keyword>
<comment type="cofactor">
    <cofactor evidence="1">
        <name>Ca(2+)</name>
        <dbReference type="ChEBI" id="CHEBI:29108"/>
    </cofactor>
</comment>
<comment type="subcellular location">
    <subcellularLocation>
        <location evidence="2">Secreted</location>
    </subcellularLocation>
</comment>
<evidence type="ECO:0000256" key="11">
    <source>
        <dbReference type="SAM" id="SignalP"/>
    </source>
</evidence>
<keyword evidence="7 9" id="KW-0720">Serine protease</keyword>
<dbReference type="PRINTS" id="PR00723">
    <property type="entry name" value="SUBTILISIN"/>
</dbReference>
<dbReference type="PROSITE" id="PS51892">
    <property type="entry name" value="SUBTILASE"/>
    <property type="match status" value="1"/>
</dbReference>
<protein>
    <submittedName>
        <fullName evidence="13">BacP protein</fullName>
    </submittedName>
</protein>
<dbReference type="InterPro" id="IPR000209">
    <property type="entry name" value="Peptidase_S8/S53_dom"/>
</dbReference>
<dbReference type="InterPro" id="IPR015500">
    <property type="entry name" value="Peptidase_S8_subtilisin-rel"/>
</dbReference>
<evidence type="ECO:0000259" key="12">
    <source>
        <dbReference type="Pfam" id="PF00082"/>
    </source>
</evidence>
<dbReference type="Proteomes" id="UP000031778">
    <property type="component" value="Plasmid pBb"/>
</dbReference>
<keyword evidence="8" id="KW-0106">Calcium</keyword>
<dbReference type="InterPro" id="IPR023828">
    <property type="entry name" value="Peptidase_S8_Ser-AS"/>
</dbReference>
<feature type="domain" description="Peptidase S8/S53" evidence="12">
    <location>
        <begin position="166"/>
        <end position="459"/>
    </location>
</feature>
<gene>
    <name evidence="13" type="ORF">CY96_27560</name>
</gene>
<dbReference type="InterPro" id="IPR022398">
    <property type="entry name" value="Peptidase_S8_His-AS"/>
</dbReference>
<evidence type="ECO:0000256" key="8">
    <source>
        <dbReference type="ARBA" id="ARBA00022837"/>
    </source>
</evidence>
<evidence type="ECO:0000313" key="14">
    <source>
        <dbReference type="Proteomes" id="UP000031778"/>
    </source>
</evidence>
<dbReference type="Pfam" id="PF00082">
    <property type="entry name" value="Peptidase_S8"/>
    <property type="match status" value="1"/>
</dbReference>
<keyword evidence="14" id="KW-1185">Reference proteome</keyword>
<evidence type="ECO:0000256" key="10">
    <source>
        <dbReference type="RuleBase" id="RU003355"/>
    </source>
</evidence>
<evidence type="ECO:0000256" key="3">
    <source>
        <dbReference type="ARBA" id="ARBA00011073"/>
    </source>
</evidence>
<geneLocation type="plasmid" evidence="13 14">
    <name>pBb</name>
</geneLocation>
<feature type="active site" description="Charge relay system" evidence="9">
    <location>
        <position position="208"/>
    </location>
</feature>
<dbReference type="AlphaFoldDB" id="A0A9W3KZ45"/>
<dbReference type="EMBL" id="CP007513">
    <property type="protein sequence ID" value="AHX21603.1"/>
    <property type="molecule type" value="Genomic_DNA"/>
</dbReference>
<name>A0A9W3KZ45_9BACI</name>
<evidence type="ECO:0000313" key="13">
    <source>
        <dbReference type="EMBL" id="AHX21603.1"/>
    </source>
</evidence>
<dbReference type="PANTHER" id="PTHR43806:SF11">
    <property type="entry name" value="CEREVISIN-RELATED"/>
    <property type="match status" value="1"/>
</dbReference>
<evidence type="ECO:0000256" key="6">
    <source>
        <dbReference type="ARBA" id="ARBA00022801"/>
    </source>
</evidence>
<keyword evidence="5 9" id="KW-0645">Protease</keyword>
<dbReference type="Gene3D" id="3.40.50.200">
    <property type="entry name" value="Peptidase S8/S53 domain"/>
    <property type="match status" value="1"/>
</dbReference>
<dbReference type="InterPro" id="IPR050131">
    <property type="entry name" value="Peptidase_S8_subtilisin-like"/>
</dbReference>
<feature type="active site" description="Charge relay system" evidence="9">
    <location>
        <position position="174"/>
    </location>
</feature>
<dbReference type="PROSITE" id="PS00137">
    <property type="entry name" value="SUBTILASE_HIS"/>
    <property type="match status" value="1"/>
</dbReference>
<feature type="active site" description="Charge relay system" evidence="9">
    <location>
        <position position="412"/>
    </location>
</feature>
<dbReference type="KEGG" id="bby:CY96_27560"/>